<sequence length="78" mass="8936">MIRLDVGLITIMFLPFYARSIVPTFNSTGTPVTCHATTLRSHTFRGRYELDRITLIHPNFLRTSLSPSEGVHFDRQQS</sequence>
<accession>W4JYA8</accession>
<feature type="chain" id="PRO_5004845040" description="Secreted protein" evidence="1">
    <location>
        <begin position="21"/>
        <end position="78"/>
    </location>
</feature>
<dbReference type="AlphaFoldDB" id="W4JYA8"/>
<dbReference type="KEGG" id="hir:HETIRDRAFT_477783"/>
<dbReference type="Proteomes" id="UP000030671">
    <property type="component" value="Unassembled WGS sequence"/>
</dbReference>
<gene>
    <name evidence="2" type="ORF">HETIRDRAFT_477783</name>
</gene>
<dbReference type="HOGENOM" id="CLU_2622320_0_0_1"/>
<keyword evidence="3" id="KW-1185">Reference proteome</keyword>
<organism evidence="2 3">
    <name type="scientific">Heterobasidion irregulare (strain TC 32-1)</name>
    <dbReference type="NCBI Taxonomy" id="747525"/>
    <lineage>
        <taxon>Eukaryota</taxon>
        <taxon>Fungi</taxon>
        <taxon>Dikarya</taxon>
        <taxon>Basidiomycota</taxon>
        <taxon>Agaricomycotina</taxon>
        <taxon>Agaricomycetes</taxon>
        <taxon>Russulales</taxon>
        <taxon>Bondarzewiaceae</taxon>
        <taxon>Heterobasidion</taxon>
        <taxon>Heterobasidion annosum species complex</taxon>
    </lineage>
</organism>
<dbReference type="EMBL" id="KI925461">
    <property type="protein sequence ID" value="ETW78528.1"/>
    <property type="molecule type" value="Genomic_DNA"/>
</dbReference>
<dbReference type="OrthoDB" id="10674337at2759"/>
<proteinExistence type="predicted"/>
<dbReference type="InParanoid" id="W4JYA8"/>
<evidence type="ECO:0008006" key="4">
    <source>
        <dbReference type="Google" id="ProtNLM"/>
    </source>
</evidence>
<protein>
    <recommendedName>
        <fullName evidence="4">Secreted protein</fullName>
    </recommendedName>
</protein>
<keyword evidence="1" id="KW-0732">Signal</keyword>
<dbReference type="GeneID" id="20677778"/>
<reference evidence="2 3" key="1">
    <citation type="journal article" date="2012" name="New Phytol.">
        <title>Insight into trade-off between wood decay and parasitism from the genome of a fungal forest pathogen.</title>
        <authorList>
            <person name="Olson A."/>
            <person name="Aerts A."/>
            <person name="Asiegbu F."/>
            <person name="Belbahri L."/>
            <person name="Bouzid O."/>
            <person name="Broberg A."/>
            <person name="Canback B."/>
            <person name="Coutinho P.M."/>
            <person name="Cullen D."/>
            <person name="Dalman K."/>
            <person name="Deflorio G."/>
            <person name="van Diepen L.T."/>
            <person name="Dunand C."/>
            <person name="Duplessis S."/>
            <person name="Durling M."/>
            <person name="Gonthier P."/>
            <person name="Grimwood J."/>
            <person name="Fossdal C.G."/>
            <person name="Hansson D."/>
            <person name="Henrissat B."/>
            <person name="Hietala A."/>
            <person name="Himmelstrand K."/>
            <person name="Hoffmeister D."/>
            <person name="Hogberg N."/>
            <person name="James T.Y."/>
            <person name="Karlsson M."/>
            <person name="Kohler A."/>
            <person name="Kues U."/>
            <person name="Lee Y.H."/>
            <person name="Lin Y.C."/>
            <person name="Lind M."/>
            <person name="Lindquist E."/>
            <person name="Lombard V."/>
            <person name="Lucas S."/>
            <person name="Lunden K."/>
            <person name="Morin E."/>
            <person name="Murat C."/>
            <person name="Park J."/>
            <person name="Raffaello T."/>
            <person name="Rouze P."/>
            <person name="Salamov A."/>
            <person name="Schmutz J."/>
            <person name="Solheim H."/>
            <person name="Stahlberg J."/>
            <person name="Velez H."/>
            <person name="de Vries R.P."/>
            <person name="Wiebenga A."/>
            <person name="Woodward S."/>
            <person name="Yakovlev I."/>
            <person name="Garbelotto M."/>
            <person name="Martin F."/>
            <person name="Grigoriev I.V."/>
            <person name="Stenlid J."/>
        </authorList>
    </citation>
    <scope>NUCLEOTIDE SEQUENCE [LARGE SCALE GENOMIC DNA]</scope>
    <source>
        <strain evidence="2 3">TC 32-1</strain>
    </source>
</reference>
<feature type="signal peptide" evidence="1">
    <location>
        <begin position="1"/>
        <end position="20"/>
    </location>
</feature>
<evidence type="ECO:0000256" key="1">
    <source>
        <dbReference type="SAM" id="SignalP"/>
    </source>
</evidence>
<dbReference type="RefSeq" id="XP_009548864.1">
    <property type="nucleotide sequence ID" value="XM_009550569.1"/>
</dbReference>
<evidence type="ECO:0000313" key="3">
    <source>
        <dbReference type="Proteomes" id="UP000030671"/>
    </source>
</evidence>
<name>W4JYA8_HETIT</name>
<evidence type="ECO:0000313" key="2">
    <source>
        <dbReference type="EMBL" id="ETW78528.1"/>
    </source>
</evidence>